<dbReference type="Gene3D" id="3.30.750.24">
    <property type="entry name" value="STAS domain"/>
    <property type="match status" value="1"/>
</dbReference>
<dbReference type="AlphaFoldDB" id="A0A031WGY9"/>
<comment type="similarity">
    <text evidence="1 2">Belongs to the anti-sigma-factor antagonist family.</text>
</comment>
<dbReference type="EMBL" id="LK932738">
    <property type="protein sequence ID" value="CDS92533.1"/>
    <property type="molecule type" value="Genomic_DNA"/>
</dbReference>
<dbReference type="PROSITE" id="PS50801">
    <property type="entry name" value="STAS"/>
    <property type="match status" value="1"/>
</dbReference>
<evidence type="ECO:0000313" key="5">
    <source>
        <dbReference type="EMBL" id="HBH1541132.1"/>
    </source>
</evidence>
<dbReference type="NCBIfam" id="TIGR00377">
    <property type="entry name" value="ant_ant_sig"/>
    <property type="match status" value="1"/>
</dbReference>
<dbReference type="CDD" id="cd07043">
    <property type="entry name" value="STAS_anti-anti-sigma_factors"/>
    <property type="match status" value="1"/>
</dbReference>
<sequence>MSMNIDSNLDSQNKFWNVCLDGELDVSTADKLKEHLHALIEKNMLDVKINLKDLDYIDSTGLGAMIGVLKKLKINEKEIYIVNPKSNVRKIFTITGLDKIFKVEG</sequence>
<gene>
    <name evidence="4" type="primary">rsbV</name>
    <name evidence="4" type="ORF">BN1095_10009</name>
    <name evidence="5" type="ORF">KRM00_000589</name>
    <name evidence="6" type="ORF">KRQ00_002361</name>
    <name evidence="8" type="ORF">SAMEA1402399_02926</name>
    <name evidence="7" type="ORF">SAMEA3375112_02592</name>
</gene>
<dbReference type="GO" id="GO:0043856">
    <property type="term" value="F:anti-sigma factor antagonist activity"/>
    <property type="evidence" value="ECO:0007669"/>
    <property type="project" value="InterPro"/>
</dbReference>
<dbReference type="Proteomes" id="UP000879542">
    <property type="component" value="Unassembled WGS sequence"/>
</dbReference>
<dbReference type="InterPro" id="IPR036513">
    <property type="entry name" value="STAS_dom_sf"/>
</dbReference>
<reference evidence="5" key="2">
    <citation type="journal article" date="2018" name="Genome Biol.">
        <title>SKESA: strategic k-mer extension for scrupulous assemblies.</title>
        <authorList>
            <person name="Souvorov A."/>
            <person name="Agarwala R."/>
            <person name="Lipman D.J."/>
        </authorList>
    </citation>
    <scope>NUCLEOTIDE SEQUENCE</scope>
    <source>
        <strain evidence="6">Clostridioides</strain>
        <strain evidence="5">HN1000</strain>
    </source>
</reference>
<organism evidence="4">
    <name type="scientific">Clostridioides difficile</name>
    <name type="common">Peptoclostridium difficile</name>
    <dbReference type="NCBI Taxonomy" id="1496"/>
    <lineage>
        <taxon>Bacteria</taxon>
        <taxon>Bacillati</taxon>
        <taxon>Bacillota</taxon>
        <taxon>Clostridia</taxon>
        <taxon>Peptostreptococcales</taxon>
        <taxon>Peptostreptococcaceae</taxon>
        <taxon>Clostridioides</taxon>
    </lineage>
</organism>
<protein>
    <recommendedName>
        <fullName evidence="2">Anti-sigma factor antagonist</fullName>
    </recommendedName>
</protein>
<evidence type="ECO:0000256" key="1">
    <source>
        <dbReference type="ARBA" id="ARBA00009013"/>
    </source>
</evidence>
<dbReference type="InterPro" id="IPR002645">
    <property type="entry name" value="STAS_dom"/>
</dbReference>
<dbReference type="GeneID" id="66352447"/>
<dbReference type="Pfam" id="PF01740">
    <property type="entry name" value="STAS"/>
    <property type="match status" value="1"/>
</dbReference>
<evidence type="ECO:0000313" key="7">
    <source>
        <dbReference type="EMBL" id="SJS66066.1"/>
    </source>
</evidence>
<dbReference type="Proteomes" id="UP000411588">
    <property type="component" value="Unassembled WGS sequence"/>
</dbReference>
<dbReference type="EMBL" id="CAADAN010000011">
    <property type="protein sequence ID" value="VFD34035.1"/>
    <property type="molecule type" value="Genomic_DNA"/>
</dbReference>
<dbReference type="InterPro" id="IPR003658">
    <property type="entry name" value="Anti-sigma_ant"/>
</dbReference>
<proteinExistence type="inferred from homology"/>
<evidence type="ECO:0000313" key="8">
    <source>
        <dbReference type="EMBL" id="VFD34035.1"/>
    </source>
</evidence>
<evidence type="ECO:0000313" key="9">
    <source>
        <dbReference type="Proteomes" id="UP000189137"/>
    </source>
</evidence>
<accession>A0A031WGY9</accession>
<evidence type="ECO:0000313" key="4">
    <source>
        <dbReference type="EMBL" id="CDS92533.1"/>
    </source>
</evidence>
<feature type="domain" description="STAS" evidence="3">
    <location>
        <begin position="20"/>
        <end position="105"/>
    </location>
</feature>
<dbReference type="EMBL" id="DAEQIJ010000010">
    <property type="protein sequence ID" value="HBH2620591.1"/>
    <property type="molecule type" value="Genomic_DNA"/>
</dbReference>
<dbReference type="Proteomes" id="UP000878956">
    <property type="component" value="Unassembled WGS sequence"/>
</dbReference>
<dbReference type="SUPFAM" id="SSF52091">
    <property type="entry name" value="SpoIIaa-like"/>
    <property type="match status" value="1"/>
</dbReference>
<dbReference type="RefSeq" id="WP_003429306.1">
    <property type="nucleotide sequence ID" value="NZ_AP025558.1"/>
</dbReference>
<dbReference type="PANTHER" id="PTHR33495:SF2">
    <property type="entry name" value="ANTI-SIGMA FACTOR ANTAGONIST TM_1081-RELATED"/>
    <property type="match status" value="1"/>
</dbReference>
<dbReference type="EMBL" id="FUPS01000009">
    <property type="protein sequence ID" value="SJS66066.1"/>
    <property type="molecule type" value="Genomic_DNA"/>
</dbReference>
<evidence type="ECO:0000313" key="6">
    <source>
        <dbReference type="EMBL" id="HBH2620591.1"/>
    </source>
</evidence>
<name>A0A031WGY9_CLODI</name>
<reference evidence="4" key="1">
    <citation type="submission" date="2014-07" db="EMBL/GenBank/DDBJ databases">
        <authorList>
            <person name="Monot Marc"/>
        </authorList>
    </citation>
    <scope>NUCLEOTIDE SEQUENCE</scope>
    <source>
        <strain evidence="4">7032989</strain>
    </source>
</reference>
<evidence type="ECO:0000256" key="2">
    <source>
        <dbReference type="RuleBase" id="RU003749"/>
    </source>
</evidence>
<dbReference type="Proteomes" id="UP000189137">
    <property type="component" value="Unassembled WGS sequence"/>
</dbReference>
<dbReference type="PATRIC" id="fig|1496.1371.peg.1403"/>
<evidence type="ECO:0000313" key="10">
    <source>
        <dbReference type="Proteomes" id="UP000411588"/>
    </source>
</evidence>
<reference evidence="8 10" key="3">
    <citation type="submission" date="2019-02" db="EMBL/GenBank/DDBJ databases">
        <authorList>
            <consortium name="Pathogen Informatics"/>
        </authorList>
    </citation>
    <scope>NUCLEOTIDE SEQUENCE [LARGE SCALE GENOMIC DNA]</scope>
    <source>
        <strain evidence="10">clo34</strain>
        <strain evidence="8">Clo34</strain>
        <strain evidence="7 9">VRECD0157</strain>
    </source>
</reference>
<dbReference type="EMBL" id="DAEPXK010000004">
    <property type="protein sequence ID" value="HBH1541132.1"/>
    <property type="molecule type" value="Genomic_DNA"/>
</dbReference>
<evidence type="ECO:0000259" key="3">
    <source>
        <dbReference type="PROSITE" id="PS50801"/>
    </source>
</evidence>
<reference evidence="5" key="4">
    <citation type="submission" date="2021-06" db="EMBL/GenBank/DDBJ databases">
        <authorList>
            <consortium name="NCBI Pathogen Detection Project"/>
        </authorList>
    </citation>
    <scope>NUCLEOTIDE SEQUENCE</scope>
    <source>
        <strain evidence="6">Clostridioides</strain>
        <strain evidence="5">HN1000</strain>
    </source>
</reference>
<dbReference type="PANTHER" id="PTHR33495">
    <property type="entry name" value="ANTI-SIGMA FACTOR ANTAGONIST TM_1081-RELATED-RELATED"/>
    <property type="match status" value="1"/>
</dbReference>